<organism evidence="2 3">
    <name type="scientific">Micromonospora tulbaghiae</name>
    <dbReference type="NCBI Taxonomy" id="479978"/>
    <lineage>
        <taxon>Bacteria</taxon>
        <taxon>Bacillati</taxon>
        <taxon>Actinomycetota</taxon>
        <taxon>Actinomycetes</taxon>
        <taxon>Micromonosporales</taxon>
        <taxon>Micromonosporaceae</taxon>
        <taxon>Micromonospora</taxon>
    </lineage>
</organism>
<name>A0A386WEC8_9ACTN</name>
<keyword evidence="2" id="KW-0808">Transferase</keyword>
<dbReference type="PANTHER" id="PTHR43218:SF1">
    <property type="entry name" value="PHOSPHORIBOSYLTRANSFERASE"/>
    <property type="match status" value="1"/>
</dbReference>
<proteinExistence type="predicted"/>
<dbReference type="GO" id="GO:0003999">
    <property type="term" value="F:adenine phosphoribosyltransferase activity"/>
    <property type="evidence" value="ECO:0007669"/>
    <property type="project" value="UniProtKB-EC"/>
</dbReference>
<dbReference type="Proteomes" id="UP000267804">
    <property type="component" value="Chromosome"/>
</dbReference>
<keyword evidence="2" id="KW-0328">Glycosyltransferase</keyword>
<feature type="domain" description="Phosphoribosyltransferase" evidence="1">
    <location>
        <begin position="45"/>
        <end position="168"/>
    </location>
</feature>
<evidence type="ECO:0000313" key="2">
    <source>
        <dbReference type="EMBL" id="AYF26665.1"/>
    </source>
</evidence>
<dbReference type="InterPro" id="IPR000836">
    <property type="entry name" value="PRTase_dom"/>
</dbReference>
<sequence length="185" mass="19335">MVNTHRITIGGLARDLPIVPVDPEIAIAFLKLYGDLPLVDAATDELAARLDPSTEVIVGPETGGILLAHKLAEKTGRPYAVVRKRVRPNMTSPLTVPVQTIGTATAQQLVLGDDDAAVIRGRAVAVVDEVVSSGGTLVALGRLMHEAGAHVVQTLAVATEGDRRLDVVALCHLPVFPRAGAAARP</sequence>
<dbReference type="Gene3D" id="3.40.50.2020">
    <property type="match status" value="1"/>
</dbReference>
<dbReference type="AlphaFoldDB" id="A0A386WEC8"/>
<evidence type="ECO:0000259" key="1">
    <source>
        <dbReference type="Pfam" id="PF00156"/>
    </source>
</evidence>
<reference evidence="2 3" key="1">
    <citation type="submission" date="2017-10" db="EMBL/GenBank/DDBJ databases">
        <title>Integration of genomic and chemical information greatly accelerates assignment of the full stereostructure of myelolactone, a potent inhibitor of myeloma from a marine-derived Micromonospora.</title>
        <authorList>
            <person name="Kim M.C."/>
            <person name="Machado H."/>
            <person name="Jensen P.R."/>
            <person name="Fenical W."/>
        </authorList>
    </citation>
    <scope>NUCLEOTIDE SEQUENCE [LARGE SCALE GENOMIC DNA]</scope>
    <source>
        <strain evidence="2 3">CNY-010</strain>
    </source>
</reference>
<gene>
    <name evidence="2" type="ORF">CSH63_04120</name>
</gene>
<dbReference type="EMBL" id="CP024087">
    <property type="protein sequence ID" value="AYF26665.1"/>
    <property type="molecule type" value="Genomic_DNA"/>
</dbReference>
<dbReference type="EC" id="2.4.2.7" evidence="2"/>
<dbReference type="InterPro" id="IPR029057">
    <property type="entry name" value="PRTase-like"/>
</dbReference>
<dbReference type="SUPFAM" id="SSF53271">
    <property type="entry name" value="PRTase-like"/>
    <property type="match status" value="1"/>
</dbReference>
<evidence type="ECO:0000313" key="3">
    <source>
        <dbReference type="Proteomes" id="UP000267804"/>
    </source>
</evidence>
<dbReference type="Pfam" id="PF00156">
    <property type="entry name" value="Pribosyltran"/>
    <property type="match status" value="1"/>
</dbReference>
<dbReference type="NCBIfam" id="NF005592">
    <property type="entry name" value="PRK07322.1"/>
    <property type="match status" value="1"/>
</dbReference>
<protein>
    <submittedName>
        <fullName evidence="2">Adenine phosphoribosyltransferase</fullName>
        <ecNumber evidence="2">2.4.2.7</ecNumber>
    </submittedName>
</protein>
<dbReference type="CDD" id="cd06223">
    <property type="entry name" value="PRTases_typeI"/>
    <property type="match status" value="1"/>
</dbReference>
<accession>A0A386WEC8</accession>
<dbReference type="KEGG" id="mtua:CSH63_04120"/>
<dbReference type="PANTHER" id="PTHR43218">
    <property type="entry name" value="PHOSPHORIBOSYLTRANSFERASE-RELATED"/>
    <property type="match status" value="1"/>
</dbReference>